<dbReference type="PANTHER" id="PTHR13504">
    <property type="entry name" value="FIDO DOMAIN-CONTAINING PROTEIN DDB_G0283145"/>
    <property type="match status" value="1"/>
</dbReference>
<dbReference type="EMBL" id="HE616899">
    <property type="protein sequence ID" value="CCF00747.1"/>
    <property type="molecule type" value="Genomic_DNA"/>
</dbReference>
<dbReference type="InterPro" id="IPR036597">
    <property type="entry name" value="Fido-like_dom_sf"/>
</dbReference>
<dbReference type="Pfam" id="PF02661">
    <property type="entry name" value="Fic"/>
    <property type="match status" value="1"/>
</dbReference>
<dbReference type="KEGG" id="sfh:SFHH103_06288"/>
<dbReference type="GO" id="GO:0005524">
    <property type="term" value="F:ATP binding"/>
    <property type="evidence" value="ECO:0007669"/>
    <property type="project" value="UniProtKB-KW"/>
</dbReference>
<dbReference type="InterPro" id="IPR025230">
    <property type="entry name" value="DUF4172"/>
</dbReference>
<name>G9AI65_SINF1</name>
<feature type="domain" description="Fido" evidence="3">
    <location>
        <begin position="113"/>
        <end position="269"/>
    </location>
</feature>
<dbReference type="AlphaFoldDB" id="G9AI65"/>
<keyword evidence="2" id="KW-0067">ATP-binding</keyword>
<dbReference type="PATRIC" id="fig|380.5.peg.5840"/>
<proteinExistence type="predicted"/>
<dbReference type="SUPFAM" id="SSF140931">
    <property type="entry name" value="Fic-like"/>
    <property type="match status" value="1"/>
</dbReference>
<dbReference type="InterPro" id="IPR040198">
    <property type="entry name" value="Fido_containing"/>
</dbReference>
<keyword evidence="2" id="KW-0547">Nucleotide-binding</keyword>
<dbReference type="RefSeq" id="WP_014332393.1">
    <property type="nucleotide sequence ID" value="NC_016815.1"/>
</dbReference>
<evidence type="ECO:0000313" key="5">
    <source>
        <dbReference type="Proteomes" id="UP000007735"/>
    </source>
</evidence>
<gene>
    <name evidence="4" type="ordered locus">SFHH103_06288</name>
</gene>
<feature type="binding site" evidence="2">
    <location>
        <begin position="210"/>
        <end position="217"/>
    </location>
    <ligand>
        <name>ATP</name>
        <dbReference type="ChEBI" id="CHEBI:30616"/>
    </ligand>
</feature>
<dbReference type="Gene3D" id="1.10.10.10">
    <property type="entry name" value="Winged helix-like DNA-binding domain superfamily/Winged helix DNA-binding domain"/>
    <property type="match status" value="1"/>
</dbReference>
<dbReference type="Gene3D" id="1.10.3290.10">
    <property type="entry name" value="Fido-like domain"/>
    <property type="match status" value="1"/>
</dbReference>
<dbReference type="InterPro" id="IPR036388">
    <property type="entry name" value="WH-like_DNA-bd_sf"/>
</dbReference>
<dbReference type="Pfam" id="PF13776">
    <property type="entry name" value="DUF4172"/>
    <property type="match status" value="1"/>
</dbReference>
<dbReference type="HOGENOM" id="CLU_041789_1_0_5"/>
<dbReference type="PANTHER" id="PTHR13504:SF33">
    <property type="entry name" value="FIC FAMILY PROTEIN"/>
    <property type="match status" value="1"/>
</dbReference>
<protein>
    <recommendedName>
        <fullName evidence="3">Fido domain-containing protein</fullName>
    </recommendedName>
</protein>
<geneLocation type="plasmid" evidence="4 5">
    <name>pSfHH103e</name>
</geneLocation>
<dbReference type="InterPro" id="IPR003812">
    <property type="entry name" value="Fido"/>
</dbReference>
<feature type="binding site" evidence="2">
    <location>
        <position position="255"/>
    </location>
    <ligand>
        <name>ATP</name>
        <dbReference type="ChEBI" id="CHEBI:30616"/>
    </ligand>
</feature>
<organism evidence="4 5">
    <name type="scientific">Sinorhizobium fredii (strain HH103)</name>
    <dbReference type="NCBI Taxonomy" id="1117943"/>
    <lineage>
        <taxon>Bacteria</taxon>
        <taxon>Pseudomonadati</taxon>
        <taxon>Pseudomonadota</taxon>
        <taxon>Alphaproteobacteria</taxon>
        <taxon>Hyphomicrobiales</taxon>
        <taxon>Rhizobiaceae</taxon>
        <taxon>Sinorhizobium/Ensifer group</taxon>
        <taxon>Sinorhizobium</taxon>
    </lineage>
</organism>
<evidence type="ECO:0000256" key="2">
    <source>
        <dbReference type="PIRSR" id="PIRSR640198-2"/>
    </source>
</evidence>
<evidence type="ECO:0000256" key="1">
    <source>
        <dbReference type="PIRSR" id="PIRSR640198-1"/>
    </source>
</evidence>
<reference evidence="4 5" key="1">
    <citation type="journal article" date="2012" name="J. Bacteriol.">
        <title>Genome sequence of the soybean symbiont Sinorhizobium fredii HH103.</title>
        <authorList>
            <person name="Weidner S."/>
            <person name="Becker A."/>
            <person name="Bonilla I."/>
            <person name="Jaenicke S."/>
            <person name="Lloret J."/>
            <person name="Margaret I."/>
            <person name="Puhler A."/>
            <person name="Ruiz-Sainz J.E."/>
            <person name="Schneiker-Bekel S."/>
            <person name="Szczepanowski R."/>
            <person name="Vinardell J.M."/>
            <person name="Zehner S."/>
            <person name="Gottfert M."/>
        </authorList>
    </citation>
    <scope>NUCLEOTIDE SEQUENCE [LARGE SCALE GENOMIC DNA]</scope>
    <source>
        <strain evidence="4 5">HH103</strain>
        <plasmid evidence="5">pSfHH103e</plasmid>
    </source>
</reference>
<dbReference type="Proteomes" id="UP000007735">
    <property type="component" value="Plasmid pSfHH103e"/>
</dbReference>
<evidence type="ECO:0000259" key="3">
    <source>
        <dbReference type="PROSITE" id="PS51459"/>
    </source>
</evidence>
<accession>G9AI65</accession>
<dbReference type="PROSITE" id="PS51459">
    <property type="entry name" value="FIDO"/>
    <property type="match status" value="1"/>
</dbReference>
<evidence type="ECO:0000313" key="4">
    <source>
        <dbReference type="EMBL" id="CCF00747.1"/>
    </source>
</evidence>
<feature type="active site" evidence="1">
    <location>
        <position position="206"/>
    </location>
</feature>
<keyword evidence="4" id="KW-0614">Plasmid</keyword>
<feature type="binding site" evidence="2">
    <location>
        <begin position="247"/>
        <end position="248"/>
    </location>
    <ligand>
        <name>ATP</name>
        <dbReference type="ChEBI" id="CHEBI:30616"/>
    </ligand>
</feature>
<sequence length="370" mass="41796">MRWNWQQHDWPDFSYGPSALEPLEKSFLLHSGEFLGAYRHVSSEGRDTLKIELMSDEALKTSEIEGETLDRASLQSSLRGQFGIDTDTRRIGPAERGIAEMMVDLYRSFAAPLSHETMFGWHRMVMAGPNRLQTVGGYRTHSDPMQIISGAIGYPKVHFEAPPSEHVPREMDAFIHWFNATAPDGTKPLPALTRAGMVHLYFESIHPFEDGNGRIGRALSEKSLAQNLGQPSLIALANTIERGRKTYYDMLEKSNKSNAITDWLIYFAEVVLKAQQTTLQRVEFHIAKTRLYDSLRGQLNPRQEKVIARIFREGIDGFKGGLSAENYISITQTSRATATRDLQDLVAKGALLRTGELRHTRYYLKLPVVS</sequence>